<dbReference type="SMART" id="SM00563">
    <property type="entry name" value="PlsC"/>
    <property type="match status" value="1"/>
</dbReference>
<evidence type="ECO:0000259" key="3">
    <source>
        <dbReference type="SMART" id="SM00563"/>
    </source>
</evidence>
<keyword evidence="2 4" id="KW-0012">Acyltransferase</keyword>
<evidence type="ECO:0000313" key="5">
    <source>
        <dbReference type="Proteomes" id="UP000198778"/>
    </source>
</evidence>
<proteinExistence type="predicted"/>
<evidence type="ECO:0000313" key="4">
    <source>
        <dbReference type="EMBL" id="SDN39201.1"/>
    </source>
</evidence>
<reference evidence="5" key="1">
    <citation type="submission" date="2016-10" db="EMBL/GenBank/DDBJ databases">
        <authorList>
            <person name="Varghese N."/>
            <person name="Submissions S."/>
        </authorList>
    </citation>
    <scope>NUCLEOTIDE SEQUENCE [LARGE SCALE GENOMIC DNA]</scope>
    <source>
        <strain evidence="5">CGMCC 1.10369</strain>
    </source>
</reference>
<dbReference type="GO" id="GO:0005886">
    <property type="term" value="C:plasma membrane"/>
    <property type="evidence" value="ECO:0007669"/>
    <property type="project" value="TreeGrafter"/>
</dbReference>
<feature type="domain" description="Phospholipid/glycerol acyltransferase" evidence="3">
    <location>
        <begin position="43"/>
        <end position="160"/>
    </location>
</feature>
<dbReference type="EMBL" id="FNIL01000001">
    <property type="protein sequence ID" value="SDN39201.1"/>
    <property type="molecule type" value="Genomic_DNA"/>
</dbReference>
<keyword evidence="1 4" id="KW-0808">Transferase</keyword>
<dbReference type="InterPro" id="IPR002123">
    <property type="entry name" value="Plipid/glycerol_acylTrfase"/>
</dbReference>
<dbReference type="Proteomes" id="UP000198778">
    <property type="component" value="Unassembled WGS sequence"/>
</dbReference>
<evidence type="ECO:0000256" key="1">
    <source>
        <dbReference type="ARBA" id="ARBA00022679"/>
    </source>
</evidence>
<dbReference type="GO" id="GO:0006654">
    <property type="term" value="P:phosphatidic acid biosynthetic process"/>
    <property type="evidence" value="ECO:0007669"/>
    <property type="project" value="TreeGrafter"/>
</dbReference>
<keyword evidence="5" id="KW-1185">Reference proteome</keyword>
<evidence type="ECO:0000256" key="2">
    <source>
        <dbReference type="ARBA" id="ARBA00023315"/>
    </source>
</evidence>
<dbReference type="PANTHER" id="PTHR10434">
    <property type="entry name" value="1-ACYL-SN-GLYCEROL-3-PHOSPHATE ACYLTRANSFERASE"/>
    <property type="match status" value="1"/>
</dbReference>
<dbReference type="RefSeq" id="WP_090840610.1">
    <property type="nucleotide sequence ID" value="NZ_FNIL01000001.1"/>
</dbReference>
<protein>
    <submittedName>
        <fullName evidence="4">1-acyl-sn-glycerol-3-phosphate acyltransferase</fullName>
    </submittedName>
</protein>
<dbReference type="OrthoDB" id="152799at2"/>
<dbReference type="GO" id="GO:0003841">
    <property type="term" value="F:1-acylglycerol-3-phosphate O-acyltransferase activity"/>
    <property type="evidence" value="ECO:0007669"/>
    <property type="project" value="TreeGrafter"/>
</dbReference>
<dbReference type="PANTHER" id="PTHR10434:SF11">
    <property type="entry name" value="1-ACYL-SN-GLYCEROL-3-PHOSPHATE ACYLTRANSFERASE"/>
    <property type="match status" value="1"/>
</dbReference>
<dbReference type="CDD" id="cd06551">
    <property type="entry name" value="LPLAT"/>
    <property type="match status" value="1"/>
</dbReference>
<dbReference type="Pfam" id="PF01553">
    <property type="entry name" value="Acyltransferase"/>
    <property type="match status" value="1"/>
</dbReference>
<sequence>MIQASDNETFKLIFHNYNKHLIRRNFHGIYLTKNSNPLPAKGSIVLINHSSWWDPLILFYLNQSIWKKNALAMMSEDGLARFPFFKKIGAFSINPNSPRSIVESLDYAAAQLRAGKHIFLFPQGNEFPLDKRPLQFFSGAGHLKYQVPTAPVIPISFYHGLFHHSKPEWFIHIGAPVSGAPSWNRKKWTKQMEDYHTQELNYLREDIIQENDNFVPLLSGYQDISTHWERLKRKAGILK</sequence>
<dbReference type="STRING" id="745820.SAMN04488053_101704"/>
<dbReference type="SUPFAM" id="SSF69593">
    <property type="entry name" value="Glycerol-3-phosphate (1)-acyltransferase"/>
    <property type="match status" value="1"/>
</dbReference>
<gene>
    <name evidence="4" type="ORF">SAMN04488053_101704</name>
</gene>
<name>A0A1H0B0M6_9BACI</name>
<accession>A0A1H0B0M6</accession>
<organism evidence="4 5">
    <name type="scientific">Alkalicoccus daliensis</name>
    <dbReference type="NCBI Taxonomy" id="745820"/>
    <lineage>
        <taxon>Bacteria</taxon>
        <taxon>Bacillati</taxon>
        <taxon>Bacillota</taxon>
        <taxon>Bacilli</taxon>
        <taxon>Bacillales</taxon>
        <taxon>Bacillaceae</taxon>
        <taxon>Alkalicoccus</taxon>
    </lineage>
</organism>
<dbReference type="AlphaFoldDB" id="A0A1H0B0M6"/>